<sequence length="1538" mass="171031">MSIADEADPSRVSSSEFHPLPSIQQCHIHDHQQQQQPTEDDSPTTADPTIPPVPKPRTIKLSPCGTRKPLPPPRKPLLSSFVNIRPTQVERPPVNVIIDLNNSLWRNIQIQDMEKKLTKDESVMAILPEQPSSSKVQRLRNRRNYDSASECDIESISVQMEDLTPSEAELNPAFASGSFETDRITGGVDKTMMRMGPEWVVPLQYSNSPIVQELAESGEERPKPPLVNHYATAVSMQVSASKTPPHRRVSLLERIVRSHPIWYLQHLGRPAATHLLKQMEPGNFIVRSSSKPGCMAISVRLPNEHEALTDHYIVQYGTRGNVIRLESSPYSFSSLPLLIEHYCLHPEELQICLCLPYAVLACQTTKELQSLALLGQDFWTSETALMRSPSRASDMSSTQSTSFMNLDECLPRIVPTLQRPSGYRNNVPKLGKLSKPKKRSSTGRDPGVSGDTPFALQSESRRDVAGNQNDVNSSSPPMKCDRAEESPGEADHISRSERRTQSVRTKSVNPPPVSGSSSTGRRSFLKTLFFGGGGSSNPSQNRRDPINQLAHCQYFVPFEKETVRSSKSAFEIGSPSEVDDWSKKHHANQMSTFKPSYDEVVMSARVCPLPMRRERSDLCASSVMRLARHTERSPGPACTMSTAIKPLQTKVPKRQPLRPPDTACDPKTISNCIDELRRRRLQFTDEKAAEQPSQISSPQISLRQRNNWDSNQQNGDEVPRYTSRASQRDHRMSVPNLSPEPSSVVIQSAKALREKLGRNGDGELSHFQTINEGLITPVIRRKQFNQPSTLTSNVNNEAVFPNSPSAKRASHTDSPSTLVSRGREALEALFAHQQNTSPPNPAPEGLARRFNSERGVRGGRESELAWRRTSNQNSSDKNQPPSSSSSSEGSSTTAASKRGSCFFPNKVGLTNWSAINSELKSKQKIAKVRPTLQARVPPSIMTVDAISTKNSEYAQLSEFTSPDGPKPDIKREDDTVSVAGTVFNEPWDSNVWENLLDLASHGDEGISPRSRRLSDTIQEEDSESDRTPAGSTRMHESEDESDDDMWVSMTASSRRVLPSDRVTCKAWENDDISNYGTIDSHLDESYTTGTLRKADRRARTPPHSMHSLPRAVSRYSHQIGSLDDLPLSLPALSPNLNSGRKTSQAESSAAIQTYVERLAEDESTVFGATLKRFIECTVQSEEADPNVVVRNVRQFINGIKNYLVKHGEGDLHGLIDQESSHLNANQILNIDAILEAVLHKLLLKRVKPHLYHVMVKEHSRAGGLQALSSNIAYVKTLSLAELGFADADQLVTPSASVMEQIKNCLRKMQHHYSPLKKLENLLRAISIVLALQTKDDEKESQKIMAADDLVRWLLYILARSSTVGCEVEAWYMWELLPQQMITKGDAAYYLTALFSAIHILKSIDAIKKLAERDEDMVASMDLSWQFCSPSPSCPSDAFVKVAIPDEVAGCIRYATFPGVPQMTTGKLCRVIAHQQGITNPEDHGLYLIVNGYESCLLPHECPDAIRDNLRGTGKPHLFAYKRHDAKIGWPRQVMSTPG</sequence>
<dbReference type="OrthoDB" id="21085at2759"/>
<dbReference type="GO" id="GO:0031267">
    <property type="term" value="F:small GTPase binding"/>
    <property type="evidence" value="ECO:0007669"/>
    <property type="project" value="TreeGrafter"/>
</dbReference>
<feature type="region of interest" description="Disordered" evidence="4">
    <location>
        <begin position="786"/>
        <end position="820"/>
    </location>
</feature>
<evidence type="ECO:0000259" key="5">
    <source>
        <dbReference type="PROSITE" id="PS50001"/>
    </source>
</evidence>
<evidence type="ECO:0000256" key="1">
    <source>
        <dbReference type="ARBA" id="ARBA00006919"/>
    </source>
</evidence>
<feature type="compositionally biased region" description="Basic residues" evidence="4">
    <location>
        <begin position="432"/>
        <end position="441"/>
    </location>
</feature>
<dbReference type="GO" id="GO:0005085">
    <property type="term" value="F:guanyl-nucleotide exchange factor activity"/>
    <property type="evidence" value="ECO:0007669"/>
    <property type="project" value="InterPro"/>
</dbReference>
<feature type="compositionally biased region" description="Polar residues" evidence="4">
    <location>
        <begin position="786"/>
        <end position="796"/>
    </location>
</feature>
<dbReference type="WBParaSite" id="HCON_00144460-00001">
    <property type="protein sequence ID" value="HCON_00144460-00001"/>
    <property type="gene ID" value="HCON_00144460"/>
</dbReference>
<dbReference type="SUPFAM" id="SSF109993">
    <property type="entry name" value="VPS9 domain"/>
    <property type="match status" value="1"/>
</dbReference>
<evidence type="ECO:0000259" key="7">
    <source>
        <dbReference type="PROSITE" id="PS51205"/>
    </source>
</evidence>
<keyword evidence="8" id="KW-1185">Reference proteome</keyword>
<dbReference type="InterPro" id="IPR037191">
    <property type="entry name" value="VPS9_dom_sf"/>
</dbReference>
<name>A0A7I4YUN8_HAECO</name>
<dbReference type="InterPro" id="IPR003123">
    <property type="entry name" value="VPS9"/>
</dbReference>
<evidence type="ECO:0000313" key="8">
    <source>
        <dbReference type="Proteomes" id="UP000025227"/>
    </source>
</evidence>
<dbReference type="InterPro" id="IPR036860">
    <property type="entry name" value="SH2_dom_sf"/>
</dbReference>
<dbReference type="InterPro" id="IPR000159">
    <property type="entry name" value="RA_dom"/>
</dbReference>
<dbReference type="SMART" id="SM00167">
    <property type="entry name" value="VPS9"/>
    <property type="match status" value="1"/>
</dbReference>
<dbReference type="SUPFAM" id="SSF55550">
    <property type="entry name" value="SH2 domain"/>
    <property type="match status" value="1"/>
</dbReference>
<organism evidence="8 9">
    <name type="scientific">Haemonchus contortus</name>
    <name type="common">Barber pole worm</name>
    <dbReference type="NCBI Taxonomy" id="6289"/>
    <lineage>
        <taxon>Eukaryota</taxon>
        <taxon>Metazoa</taxon>
        <taxon>Ecdysozoa</taxon>
        <taxon>Nematoda</taxon>
        <taxon>Chromadorea</taxon>
        <taxon>Rhabditida</taxon>
        <taxon>Rhabditina</taxon>
        <taxon>Rhabditomorpha</taxon>
        <taxon>Strongyloidea</taxon>
        <taxon>Trichostrongylidae</taxon>
        <taxon>Haemonchus</taxon>
    </lineage>
</organism>
<dbReference type="Gene3D" id="1.20.1050.80">
    <property type="entry name" value="VPS9 domain"/>
    <property type="match status" value="1"/>
</dbReference>
<dbReference type="PROSITE" id="PS51205">
    <property type="entry name" value="VPS9"/>
    <property type="match status" value="1"/>
</dbReference>
<evidence type="ECO:0000313" key="9">
    <source>
        <dbReference type="WBParaSite" id="HCON_00144460-00001"/>
    </source>
</evidence>
<dbReference type="SMART" id="SM00252">
    <property type="entry name" value="SH2"/>
    <property type="match status" value="1"/>
</dbReference>
<dbReference type="GO" id="GO:0007165">
    <property type="term" value="P:signal transduction"/>
    <property type="evidence" value="ECO:0007669"/>
    <property type="project" value="InterPro"/>
</dbReference>
<evidence type="ECO:0000259" key="6">
    <source>
        <dbReference type="PROSITE" id="PS50200"/>
    </source>
</evidence>
<dbReference type="GO" id="GO:0030139">
    <property type="term" value="C:endocytic vesicle"/>
    <property type="evidence" value="ECO:0007669"/>
    <property type="project" value="TreeGrafter"/>
</dbReference>
<feature type="region of interest" description="Disordered" evidence="4">
    <location>
        <begin position="684"/>
        <end position="743"/>
    </location>
</feature>
<protein>
    <submittedName>
        <fullName evidence="9">SH2 domain-containing protein</fullName>
    </submittedName>
</protein>
<accession>A0A7I4YUN8</accession>
<evidence type="ECO:0000256" key="3">
    <source>
        <dbReference type="PROSITE-ProRule" id="PRU00191"/>
    </source>
</evidence>
<dbReference type="PROSITE" id="PS50001">
    <property type="entry name" value="SH2"/>
    <property type="match status" value="1"/>
</dbReference>
<feature type="domain" description="Ras-associating" evidence="6">
    <location>
        <begin position="1460"/>
        <end position="1525"/>
    </location>
</feature>
<dbReference type="PANTHER" id="PTHR23101">
    <property type="entry name" value="RAB GDP/GTP EXCHANGE FACTOR"/>
    <property type="match status" value="1"/>
</dbReference>
<feature type="compositionally biased region" description="Basic and acidic residues" evidence="4">
    <location>
        <begin position="846"/>
        <end position="866"/>
    </location>
</feature>
<dbReference type="GO" id="GO:0005829">
    <property type="term" value="C:cytosol"/>
    <property type="evidence" value="ECO:0007669"/>
    <property type="project" value="TreeGrafter"/>
</dbReference>
<feature type="region of interest" description="Disordered" evidence="4">
    <location>
        <begin position="1001"/>
        <end position="1045"/>
    </location>
</feature>
<comment type="similarity">
    <text evidence="1">Belongs to the RIN (Ras interaction/interference) family.</text>
</comment>
<evidence type="ECO:0000256" key="4">
    <source>
        <dbReference type="SAM" id="MobiDB-lite"/>
    </source>
</evidence>
<reference evidence="9" key="1">
    <citation type="submission" date="2020-12" db="UniProtKB">
        <authorList>
            <consortium name="WormBaseParasite"/>
        </authorList>
    </citation>
    <scope>IDENTIFICATION</scope>
    <source>
        <strain evidence="9">MHco3</strain>
    </source>
</reference>
<dbReference type="CDD" id="cd01776">
    <property type="entry name" value="RA_Rin"/>
    <property type="match status" value="1"/>
</dbReference>
<dbReference type="Pfam" id="PF23268">
    <property type="entry name" value="RIN1"/>
    <property type="match status" value="1"/>
</dbReference>
<feature type="region of interest" description="Disordered" evidence="4">
    <location>
        <begin position="832"/>
        <end position="900"/>
    </location>
</feature>
<feature type="compositionally biased region" description="Polar residues" evidence="4">
    <location>
        <begin position="702"/>
        <end position="715"/>
    </location>
</feature>
<evidence type="ECO:0000256" key="2">
    <source>
        <dbReference type="ARBA" id="ARBA00022468"/>
    </source>
</evidence>
<proteinExistence type="inferred from homology"/>
<dbReference type="InterPro" id="IPR000980">
    <property type="entry name" value="SH2"/>
</dbReference>
<feature type="compositionally biased region" description="Basic and acidic residues" evidence="4">
    <location>
        <begin position="479"/>
        <end position="500"/>
    </location>
</feature>
<feature type="domain" description="VPS9" evidence="7">
    <location>
        <begin position="1261"/>
        <end position="1409"/>
    </location>
</feature>
<feature type="region of interest" description="Disordered" evidence="4">
    <location>
        <begin position="417"/>
        <end position="544"/>
    </location>
</feature>
<dbReference type="PANTHER" id="PTHR23101:SF104">
    <property type="entry name" value="PROTEIN SPRINT"/>
    <property type="match status" value="1"/>
</dbReference>
<feature type="compositionally biased region" description="Low complexity" evidence="4">
    <location>
        <begin position="870"/>
        <end position="897"/>
    </location>
</feature>
<dbReference type="PROSITE" id="PS50200">
    <property type="entry name" value="RA"/>
    <property type="match status" value="1"/>
</dbReference>
<dbReference type="InterPro" id="IPR045046">
    <property type="entry name" value="Vps9-like"/>
</dbReference>
<dbReference type="CDD" id="cd00173">
    <property type="entry name" value="SH2"/>
    <property type="match status" value="1"/>
</dbReference>
<dbReference type="Gene3D" id="3.30.505.10">
    <property type="entry name" value="SH2 domain"/>
    <property type="match status" value="1"/>
</dbReference>
<feature type="compositionally biased region" description="Polar residues" evidence="4">
    <location>
        <begin position="466"/>
        <end position="476"/>
    </location>
</feature>
<dbReference type="Pfam" id="PF00017">
    <property type="entry name" value="SH2"/>
    <property type="match status" value="1"/>
</dbReference>
<dbReference type="OMA" id="CKMIAHK"/>
<dbReference type="GO" id="GO:0005096">
    <property type="term" value="F:GTPase activator activity"/>
    <property type="evidence" value="ECO:0007669"/>
    <property type="project" value="UniProtKB-KW"/>
</dbReference>
<dbReference type="GO" id="GO:0016192">
    <property type="term" value="P:vesicle-mediated transport"/>
    <property type="evidence" value="ECO:0007669"/>
    <property type="project" value="InterPro"/>
</dbReference>
<keyword evidence="2" id="KW-0343">GTPase activation</keyword>
<keyword evidence="3" id="KW-0727">SH2 domain</keyword>
<feature type="compositionally biased region" description="Low complexity" evidence="4">
    <location>
        <begin position="691"/>
        <end position="701"/>
    </location>
</feature>
<feature type="domain" description="SH2" evidence="5">
    <location>
        <begin position="262"/>
        <end position="357"/>
    </location>
</feature>
<feature type="region of interest" description="Disordered" evidence="4">
    <location>
        <begin position="1"/>
        <end position="74"/>
    </location>
</feature>
<dbReference type="Pfam" id="PF02204">
    <property type="entry name" value="VPS9"/>
    <property type="match status" value="1"/>
</dbReference>
<dbReference type="Proteomes" id="UP000025227">
    <property type="component" value="Unplaced"/>
</dbReference>